<dbReference type="CDD" id="cd00130">
    <property type="entry name" value="PAS"/>
    <property type="match status" value="3"/>
</dbReference>
<name>A0A9X1QHK4_9BACT</name>
<feature type="domain" description="PAC" evidence="9">
    <location>
        <begin position="202"/>
        <end position="254"/>
    </location>
</feature>
<keyword evidence="6" id="KW-0175">Coiled coil</keyword>
<dbReference type="Gene3D" id="3.30.565.10">
    <property type="entry name" value="Histidine kinase-like ATPase, C-terminal domain"/>
    <property type="match status" value="1"/>
</dbReference>
<feature type="domain" description="PAC" evidence="9">
    <location>
        <begin position="330"/>
        <end position="382"/>
    </location>
</feature>
<organism evidence="10 11">
    <name type="scientific">Dyadobacter chenhuakuii</name>
    <dbReference type="NCBI Taxonomy" id="2909339"/>
    <lineage>
        <taxon>Bacteria</taxon>
        <taxon>Pseudomonadati</taxon>
        <taxon>Bacteroidota</taxon>
        <taxon>Cytophagia</taxon>
        <taxon>Cytophagales</taxon>
        <taxon>Spirosomataceae</taxon>
        <taxon>Dyadobacter</taxon>
    </lineage>
</organism>
<evidence type="ECO:0000259" key="8">
    <source>
        <dbReference type="PROSITE" id="PS50112"/>
    </source>
</evidence>
<dbReference type="InterPro" id="IPR035965">
    <property type="entry name" value="PAS-like_dom_sf"/>
</dbReference>
<proteinExistence type="predicted"/>
<evidence type="ECO:0000256" key="4">
    <source>
        <dbReference type="ARBA" id="ARBA00022679"/>
    </source>
</evidence>
<dbReference type="GO" id="GO:0000155">
    <property type="term" value="F:phosphorelay sensor kinase activity"/>
    <property type="evidence" value="ECO:0007669"/>
    <property type="project" value="InterPro"/>
</dbReference>
<dbReference type="RefSeq" id="WP_235179415.1">
    <property type="nucleotide sequence ID" value="NZ_JAKFFV010000018.1"/>
</dbReference>
<dbReference type="PROSITE" id="PS50113">
    <property type="entry name" value="PAC"/>
    <property type="match status" value="3"/>
</dbReference>
<dbReference type="SMART" id="SM00388">
    <property type="entry name" value="HisKA"/>
    <property type="match status" value="1"/>
</dbReference>
<evidence type="ECO:0000259" key="7">
    <source>
        <dbReference type="PROSITE" id="PS50109"/>
    </source>
</evidence>
<dbReference type="Pfam" id="PF02518">
    <property type="entry name" value="HATPase_c"/>
    <property type="match status" value="1"/>
</dbReference>
<dbReference type="InterPro" id="IPR036097">
    <property type="entry name" value="HisK_dim/P_sf"/>
</dbReference>
<dbReference type="CDD" id="cd00082">
    <property type="entry name" value="HisKA"/>
    <property type="match status" value="1"/>
</dbReference>
<dbReference type="InterPro" id="IPR000014">
    <property type="entry name" value="PAS"/>
</dbReference>
<evidence type="ECO:0000256" key="1">
    <source>
        <dbReference type="ARBA" id="ARBA00000085"/>
    </source>
</evidence>
<feature type="domain" description="PAS" evidence="8">
    <location>
        <begin position="8"/>
        <end position="72"/>
    </location>
</feature>
<dbReference type="Gene3D" id="3.30.450.20">
    <property type="entry name" value="PAS domain"/>
    <property type="match status" value="3"/>
</dbReference>
<feature type="coiled-coil region" evidence="6">
    <location>
        <begin position="373"/>
        <end position="407"/>
    </location>
</feature>
<dbReference type="SMART" id="SM00091">
    <property type="entry name" value="PAS"/>
    <property type="match status" value="3"/>
</dbReference>
<evidence type="ECO:0000256" key="6">
    <source>
        <dbReference type="SAM" id="Coils"/>
    </source>
</evidence>
<dbReference type="PANTHER" id="PTHR43304">
    <property type="entry name" value="PHYTOCHROME-LIKE PROTEIN CPH1"/>
    <property type="match status" value="1"/>
</dbReference>
<dbReference type="SUPFAM" id="SSF55785">
    <property type="entry name" value="PYP-like sensor domain (PAS domain)"/>
    <property type="match status" value="3"/>
</dbReference>
<dbReference type="PRINTS" id="PR00344">
    <property type="entry name" value="BCTRLSENSOR"/>
</dbReference>
<gene>
    <name evidence="10" type="ORF">L0661_22965</name>
</gene>
<dbReference type="EC" id="2.7.13.3" evidence="2"/>
<dbReference type="SMART" id="SM00387">
    <property type="entry name" value="HATPase_c"/>
    <property type="match status" value="1"/>
</dbReference>
<comment type="catalytic activity">
    <reaction evidence="1">
        <text>ATP + protein L-histidine = ADP + protein N-phospho-L-histidine.</text>
        <dbReference type="EC" id="2.7.13.3"/>
    </reaction>
</comment>
<dbReference type="InterPro" id="IPR000700">
    <property type="entry name" value="PAS-assoc_C"/>
</dbReference>
<reference evidence="10" key="1">
    <citation type="submission" date="2022-01" db="EMBL/GenBank/DDBJ databases">
        <title>Novel species in genus Dyadobacter.</title>
        <authorList>
            <person name="Ma C."/>
        </authorList>
    </citation>
    <scope>NUCLEOTIDE SEQUENCE</scope>
    <source>
        <strain evidence="10">CY357</strain>
    </source>
</reference>
<dbReference type="InterPro" id="IPR005467">
    <property type="entry name" value="His_kinase_dom"/>
</dbReference>
<keyword evidence="5" id="KW-0418">Kinase</keyword>
<dbReference type="InterPro" id="IPR001610">
    <property type="entry name" value="PAC"/>
</dbReference>
<keyword evidence="4" id="KW-0808">Transferase</keyword>
<feature type="domain" description="Histidine kinase" evidence="7">
    <location>
        <begin position="414"/>
        <end position="628"/>
    </location>
</feature>
<dbReference type="InterPro" id="IPR003594">
    <property type="entry name" value="HATPase_dom"/>
</dbReference>
<evidence type="ECO:0000256" key="2">
    <source>
        <dbReference type="ARBA" id="ARBA00012438"/>
    </source>
</evidence>
<dbReference type="PANTHER" id="PTHR43304:SF1">
    <property type="entry name" value="PAC DOMAIN-CONTAINING PROTEIN"/>
    <property type="match status" value="1"/>
</dbReference>
<dbReference type="Proteomes" id="UP001139411">
    <property type="component" value="Unassembled WGS sequence"/>
</dbReference>
<evidence type="ECO:0000313" key="11">
    <source>
        <dbReference type="Proteomes" id="UP001139411"/>
    </source>
</evidence>
<dbReference type="PROSITE" id="PS50109">
    <property type="entry name" value="HIS_KIN"/>
    <property type="match status" value="1"/>
</dbReference>
<dbReference type="PROSITE" id="PS50112">
    <property type="entry name" value="PAS"/>
    <property type="match status" value="3"/>
</dbReference>
<feature type="domain" description="PAS" evidence="8">
    <location>
        <begin position="255"/>
        <end position="310"/>
    </location>
</feature>
<evidence type="ECO:0000259" key="9">
    <source>
        <dbReference type="PROSITE" id="PS50113"/>
    </source>
</evidence>
<accession>A0A9X1QHK4</accession>
<dbReference type="SUPFAM" id="SSF47384">
    <property type="entry name" value="Homodimeric domain of signal transducing histidine kinase"/>
    <property type="match status" value="1"/>
</dbReference>
<evidence type="ECO:0000313" key="10">
    <source>
        <dbReference type="EMBL" id="MCF2501201.1"/>
    </source>
</evidence>
<feature type="domain" description="PAC" evidence="9">
    <location>
        <begin position="74"/>
        <end position="126"/>
    </location>
</feature>
<evidence type="ECO:0000256" key="5">
    <source>
        <dbReference type="ARBA" id="ARBA00022777"/>
    </source>
</evidence>
<dbReference type="Pfam" id="PF00512">
    <property type="entry name" value="HisKA"/>
    <property type="match status" value="1"/>
</dbReference>
<dbReference type="InterPro" id="IPR003661">
    <property type="entry name" value="HisK_dim/P_dom"/>
</dbReference>
<dbReference type="NCBIfam" id="TIGR00229">
    <property type="entry name" value="sensory_box"/>
    <property type="match status" value="3"/>
</dbReference>
<sequence>MLPSDDAVLKHLGEAVFTAGNDGQIVSSNAAATKLTGYTDKELKTLSLANLSGPEPDAIKLQYELNQALQRNGFFIEGWGFRKDASRYWAETSYWPIFDEKDRHWGFSVLIKDITQKKQEQIALLESEERYRLIVEAVRDYSIFMLDTQGHIVTWNDGGRLVHGYSAPEVLGRYFSFFYTHDDLLAKKPETELEVAKTTGTYREEGWRVRKDGSLFWASVVLTALYDAHNKHIGYSKVVRDLTDKMMAEESLRQSEIRYRSLVEQVGDYGIFMLDTKGRIVSWNEGAKRIKGYAAEEIIGKYFSVFYPEEEIIGGKPVRELQIARASGKYEEEGWRLRKDGSRFWANIVITALYDPEGRHTGFSKVTRDLTERKLAEQALQQSSNQYRQLAAELSESNDRLSVVNRELEEFTAVVSHDLKEPVRTIKSHLLLMKQNLQQENFETIPISLAKSLRGVQRMQELIDNLLYYSQISNVNLQKQKLKASDVIAEAVQNLDDAIQKSGAELIINQQVDYLYGDRVQLVQLLQNLLSNAIKFTEKEKPEVIISAFSQDEHIELVVQDNGIGIPNEHLEKVFGVFRRLHFASKYPGNGVGLAICKKVVERHNGRIWVESKPGQGTSFHVIIPQGWPATTQENEAV</sequence>
<dbReference type="FunFam" id="3.30.565.10:FF:000006">
    <property type="entry name" value="Sensor histidine kinase WalK"/>
    <property type="match status" value="1"/>
</dbReference>
<dbReference type="AlphaFoldDB" id="A0A9X1QHK4"/>
<feature type="domain" description="PAS" evidence="8">
    <location>
        <begin position="127"/>
        <end position="183"/>
    </location>
</feature>
<dbReference type="InterPro" id="IPR036890">
    <property type="entry name" value="HATPase_C_sf"/>
</dbReference>
<comment type="caution">
    <text evidence="10">The sequence shown here is derived from an EMBL/GenBank/DDBJ whole genome shotgun (WGS) entry which is preliminary data.</text>
</comment>
<dbReference type="Pfam" id="PF13426">
    <property type="entry name" value="PAS_9"/>
    <property type="match status" value="3"/>
</dbReference>
<dbReference type="SMART" id="SM00086">
    <property type="entry name" value="PAC"/>
    <property type="match status" value="3"/>
</dbReference>
<protein>
    <recommendedName>
        <fullName evidence="2">histidine kinase</fullName>
        <ecNumber evidence="2">2.7.13.3</ecNumber>
    </recommendedName>
</protein>
<dbReference type="Gene3D" id="1.10.287.130">
    <property type="match status" value="1"/>
</dbReference>
<keyword evidence="3" id="KW-0597">Phosphoprotein</keyword>
<dbReference type="InterPro" id="IPR004358">
    <property type="entry name" value="Sig_transdc_His_kin-like_C"/>
</dbReference>
<dbReference type="InterPro" id="IPR052162">
    <property type="entry name" value="Sensor_kinase/Photoreceptor"/>
</dbReference>
<evidence type="ECO:0000256" key="3">
    <source>
        <dbReference type="ARBA" id="ARBA00022553"/>
    </source>
</evidence>
<dbReference type="SUPFAM" id="SSF55874">
    <property type="entry name" value="ATPase domain of HSP90 chaperone/DNA topoisomerase II/histidine kinase"/>
    <property type="match status" value="1"/>
</dbReference>
<dbReference type="EMBL" id="JAKFFV010000018">
    <property type="protein sequence ID" value="MCF2501201.1"/>
    <property type="molecule type" value="Genomic_DNA"/>
</dbReference>